<evidence type="ECO:0000256" key="11">
    <source>
        <dbReference type="RuleBase" id="RU004253"/>
    </source>
</evidence>
<keyword evidence="4 9" id="KW-0460">Magnesium</keyword>
<evidence type="ECO:0000256" key="1">
    <source>
        <dbReference type="ARBA" id="ARBA00005165"/>
    </source>
</evidence>
<dbReference type="UniPathway" id="UPA00060">
    <property type="reaction ID" value="UER00141"/>
</dbReference>
<evidence type="ECO:0000256" key="9">
    <source>
        <dbReference type="HAMAP-Rule" id="MF_00097"/>
    </source>
</evidence>
<evidence type="ECO:0000313" key="13">
    <source>
        <dbReference type="EMBL" id="HEH34841.1"/>
    </source>
</evidence>
<dbReference type="Pfam" id="PF02581">
    <property type="entry name" value="TMP-TENI"/>
    <property type="match status" value="1"/>
</dbReference>
<dbReference type="InterPro" id="IPR036206">
    <property type="entry name" value="ThiamineP_synth_sf"/>
</dbReference>
<feature type="domain" description="Thiamine phosphate synthase/TenI" evidence="12">
    <location>
        <begin position="5"/>
        <end position="179"/>
    </location>
</feature>
<feature type="binding site" evidence="9">
    <location>
        <begin position="176"/>
        <end position="177"/>
    </location>
    <ligand>
        <name>2-[(2R,5Z)-2-carboxy-4-methylthiazol-5(2H)-ylidene]ethyl phosphate</name>
        <dbReference type="ChEBI" id="CHEBI:62899"/>
    </ligand>
</feature>
<dbReference type="NCBIfam" id="TIGR00693">
    <property type="entry name" value="thiE"/>
    <property type="match status" value="1"/>
</dbReference>
<feature type="binding site" evidence="9">
    <location>
        <begin position="32"/>
        <end position="36"/>
    </location>
    <ligand>
        <name>4-amino-2-methyl-5-(diphosphooxymethyl)pyrimidine</name>
        <dbReference type="ChEBI" id="CHEBI:57841"/>
    </ligand>
</feature>
<comment type="catalytic activity">
    <reaction evidence="7 9 10">
        <text>2-(2-carboxy-4-methylthiazol-5-yl)ethyl phosphate + 4-amino-2-methyl-5-(diphosphooxymethyl)pyrimidine + 2 H(+) = thiamine phosphate + CO2 + diphosphate</text>
        <dbReference type="Rhea" id="RHEA:47848"/>
        <dbReference type="ChEBI" id="CHEBI:15378"/>
        <dbReference type="ChEBI" id="CHEBI:16526"/>
        <dbReference type="ChEBI" id="CHEBI:33019"/>
        <dbReference type="ChEBI" id="CHEBI:37575"/>
        <dbReference type="ChEBI" id="CHEBI:57841"/>
        <dbReference type="ChEBI" id="CHEBI:62890"/>
        <dbReference type="EC" id="2.5.1.3"/>
    </reaction>
</comment>
<dbReference type="Gene3D" id="3.20.20.70">
    <property type="entry name" value="Aldolase class I"/>
    <property type="match status" value="1"/>
</dbReference>
<gene>
    <name evidence="9 13" type="primary">thiE</name>
    <name evidence="13" type="ORF">ENP88_01525</name>
</gene>
<feature type="binding site" evidence="9">
    <location>
        <begin position="125"/>
        <end position="127"/>
    </location>
    <ligand>
        <name>2-[(2R,5Z)-2-carboxy-4-methylthiazol-5(2H)-ylidene]ethyl phosphate</name>
        <dbReference type="ChEBI" id="CHEBI:62899"/>
    </ligand>
</feature>
<comment type="cofactor">
    <cofactor evidence="9">
        <name>Mg(2+)</name>
        <dbReference type="ChEBI" id="CHEBI:18420"/>
    </cofactor>
    <text evidence="9">Binds 1 Mg(2+) ion per subunit.</text>
</comment>
<feature type="binding site" evidence="9">
    <location>
        <position position="65"/>
    </location>
    <ligand>
        <name>Mg(2+)</name>
        <dbReference type="ChEBI" id="CHEBI:18420"/>
    </ligand>
</feature>
<evidence type="ECO:0000256" key="2">
    <source>
        <dbReference type="ARBA" id="ARBA00022679"/>
    </source>
</evidence>
<feature type="binding site" evidence="9">
    <location>
        <position position="156"/>
    </location>
    <ligand>
        <name>2-[(2R,5Z)-2-carboxy-4-methylthiazol-5(2H)-ylidene]ethyl phosphate</name>
        <dbReference type="ChEBI" id="CHEBI:62899"/>
    </ligand>
</feature>
<evidence type="ECO:0000256" key="4">
    <source>
        <dbReference type="ARBA" id="ARBA00022842"/>
    </source>
</evidence>
<feature type="binding site" evidence="9">
    <location>
        <position position="64"/>
    </location>
    <ligand>
        <name>4-amino-2-methyl-5-(diphosphooxymethyl)pyrimidine</name>
        <dbReference type="ChEBI" id="CHEBI:57841"/>
    </ligand>
</feature>
<keyword evidence="2 9" id="KW-0808">Transferase</keyword>
<comment type="catalytic activity">
    <reaction evidence="6 9 10">
        <text>4-methyl-5-(2-phosphooxyethyl)-thiazole + 4-amino-2-methyl-5-(diphosphooxymethyl)pyrimidine + H(+) = thiamine phosphate + diphosphate</text>
        <dbReference type="Rhea" id="RHEA:22328"/>
        <dbReference type="ChEBI" id="CHEBI:15378"/>
        <dbReference type="ChEBI" id="CHEBI:33019"/>
        <dbReference type="ChEBI" id="CHEBI:37575"/>
        <dbReference type="ChEBI" id="CHEBI:57841"/>
        <dbReference type="ChEBI" id="CHEBI:58296"/>
        <dbReference type="EC" id="2.5.1.3"/>
    </reaction>
</comment>
<keyword evidence="5 9" id="KW-0784">Thiamine biosynthesis</keyword>
<feature type="binding site" evidence="9">
    <location>
        <position position="128"/>
    </location>
    <ligand>
        <name>4-amino-2-methyl-5-(diphosphooxymethyl)pyrimidine</name>
        <dbReference type="ChEBI" id="CHEBI:57841"/>
    </ligand>
</feature>
<dbReference type="FunFam" id="3.20.20.70:FF:000096">
    <property type="entry name" value="Thiamine-phosphate synthase"/>
    <property type="match status" value="1"/>
</dbReference>
<dbReference type="InterPro" id="IPR013785">
    <property type="entry name" value="Aldolase_TIM"/>
</dbReference>
<dbReference type="HAMAP" id="MF_00097">
    <property type="entry name" value="TMP_synthase"/>
    <property type="match status" value="1"/>
</dbReference>
<dbReference type="InterPro" id="IPR034291">
    <property type="entry name" value="TMP_synthase"/>
</dbReference>
<dbReference type="GO" id="GO:0000287">
    <property type="term" value="F:magnesium ion binding"/>
    <property type="evidence" value="ECO:0007669"/>
    <property type="project" value="UniProtKB-UniRule"/>
</dbReference>
<evidence type="ECO:0000259" key="12">
    <source>
        <dbReference type="Pfam" id="PF02581"/>
    </source>
</evidence>
<dbReference type="CDD" id="cd00564">
    <property type="entry name" value="TMP_TenI"/>
    <property type="match status" value="1"/>
</dbReference>
<feature type="binding site" evidence="9">
    <location>
        <position position="101"/>
    </location>
    <ligand>
        <name>4-amino-2-methyl-5-(diphosphooxymethyl)pyrimidine</name>
        <dbReference type="ChEBI" id="CHEBI:57841"/>
    </ligand>
</feature>
<sequence>MLRGVYFITDSNFGSHEELAEKALELGVRIIQFREKKMKDRDKLRMAKNLRELTDCYDAILVINDRLDIAIAADADGVHLGQEDMPLEVARDIFDGIIGISVHSVEEARRARNADYLGIGPVFKTTTKEDAREPIGISGLKEILKEISIPSFAIGGINAENVLEVLKCGVSGVAVISAIAKDGAKDFIEIVNRFLNETALRS</sequence>
<dbReference type="AlphaFoldDB" id="A0A7J2TIF1"/>
<feature type="binding site" evidence="9">
    <location>
        <position position="84"/>
    </location>
    <ligand>
        <name>Mg(2+)</name>
        <dbReference type="ChEBI" id="CHEBI:18420"/>
    </ligand>
</feature>
<comment type="similarity">
    <text evidence="9 10">Belongs to the thiamine-phosphate synthase family.</text>
</comment>
<dbReference type="PANTHER" id="PTHR20857:SF23">
    <property type="entry name" value="THIAMINE BIOSYNTHETIC BIFUNCTIONAL ENZYME"/>
    <property type="match status" value="1"/>
</dbReference>
<evidence type="ECO:0000256" key="3">
    <source>
        <dbReference type="ARBA" id="ARBA00022723"/>
    </source>
</evidence>
<comment type="caution">
    <text evidence="13">The sequence shown here is derived from an EMBL/GenBank/DDBJ whole genome shotgun (WGS) entry which is preliminary data.</text>
</comment>
<accession>A0A7J2TIF1</accession>
<name>A0A7J2TIF1_ARCFL</name>
<reference evidence="13" key="1">
    <citation type="journal article" date="2020" name="mSystems">
        <title>Genome- and Community-Level Interaction Insights into Carbon Utilization and Element Cycling Functions of Hydrothermarchaeota in Hydrothermal Sediment.</title>
        <authorList>
            <person name="Zhou Z."/>
            <person name="Liu Y."/>
            <person name="Xu W."/>
            <person name="Pan J."/>
            <person name="Luo Z.H."/>
            <person name="Li M."/>
        </authorList>
    </citation>
    <scope>NUCLEOTIDE SEQUENCE [LARGE SCALE GENOMIC DNA]</scope>
    <source>
        <strain evidence="13">SpSt-26</strain>
    </source>
</reference>
<evidence type="ECO:0000256" key="5">
    <source>
        <dbReference type="ARBA" id="ARBA00022977"/>
    </source>
</evidence>
<evidence type="ECO:0000256" key="6">
    <source>
        <dbReference type="ARBA" id="ARBA00047334"/>
    </source>
</evidence>
<dbReference type="GO" id="GO:0009228">
    <property type="term" value="P:thiamine biosynthetic process"/>
    <property type="evidence" value="ECO:0007669"/>
    <property type="project" value="UniProtKB-KW"/>
</dbReference>
<keyword evidence="3 9" id="KW-0479">Metal-binding</keyword>
<organism evidence="13">
    <name type="scientific">Archaeoglobus fulgidus</name>
    <dbReference type="NCBI Taxonomy" id="2234"/>
    <lineage>
        <taxon>Archaea</taxon>
        <taxon>Methanobacteriati</taxon>
        <taxon>Methanobacteriota</taxon>
        <taxon>Archaeoglobi</taxon>
        <taxon>Archaeoglobales</taxon>
        <taxon>Archaeoglobaceae</taxon>
        <taxon>Archaeoglobus</taxon>
    </lineage>
</organism>
<protein>
    <recommendedName>
        <fullName evidence="9">Thiamine-phosphate synthase</fullName>
        <shortName evidence="9">TP synthase</shortName>
        <shortName evidence="9">TPS</shortName>
        <ecNumber evidence="9">2.5.1.3</ecNumber>
    </recommendedName>
    <alternativeName>
        <fullName evidence="9">Thiamine-phosphate pyrophosphorylase</fullName>
        <shortName evidence="9">TMP pyrophosphorylase</shortName>
        <shortName evidence="9">TMP-PPase</shortName>
    </alternativeName>
</protein>
<dbReference type="EMBL" id="DSLA01000026">
    <property type="protein sequence ID" value="HEH34841.1"/>
    <property type="molecule type" value="Genomic_DNA"/>
</dbReference>
<comment type="pathway">
    <text evidence="1 9 11">Cofactor biosynthesis; thiamine diphosphate biosynthesis; thiamine phosphate from 4-amino-2-methyl-5-diphosphomethylpyrimidine and 4-methyl-5-(2-phosphoethyl)-thiazole: step 1/1.</text>
</comment>
<dbReference type="InterPro" id="IPR022998">
    <property type="entry name" value="ThiamineP_synth_TenI"/>
</dbReference>
<dbReference type="SUPFAM" id="SSF51391">
    <property type="entry name" value="Thiamin phosphate synthase"/>
    <property type="match status" value="1"/>
</dbReference>
<proteinExistence type="inferred from homology"/>
<evidence type="ECO:0000256" key="8">
    <source>
        <dbReference type="ARBA" id="ARBA00047883"/>
    </source>
</evidence>
<dbReference type="GO" id="GO:0009229">
    <property type="term" value="P:thiamine diphosphate biosynthetic process"/>
    <property type="evidence" value="ECO:0007669"/>
    <property type="project" value="UniProtKB-UniRule"/>
</dbReference>
<comment type="function">
    <text evidence="9">Condenses 4-methyl-5-(beta-hydroxyethyl)thiazole monophosphate (THZ-P) and 2-methyl-4-amino-5-hydroxymethyl pyrimidine pyrophosphate (HMP-PP) to form thiamine monophosphate (TMP).</text>
</comment>
<dbReference type="GO" id="GO:0005737">
    <property type="term" value="C:cytoplasm"/>
    <property type="evidence" value="ECO:0007669"/>
    <property type="project" value="TreeGrafter"/>
</dbReference>
<evidence type="ECO:0000256" key="10">
    <source>
        <dbReference type="RuleBase" id="RU003826"/>
    </source>
</evidence>
<evidence type="ECO:0000256" key="7">
    <source>
        <dbReference type="ARBA" id="ARBA00047851"/>
    </source>
</evidence>
<dbReference type="GO" id="GO:0004789">
    <property type="term" value="F:thiamine-phosphate diphosphorylase activity"/>
    <property type="evidence" value="ECO:0007669"/>
    <property type="project" value="UniProtKB-UniRule"/>
</dbReference>
<dbReference type="EC" id="2.5.1.3" evidence="9"/>
<comment type="catalytic activity">
    <reaction evidence="8 9 10">
        <text>2-[(2R,5Z)-2-carboxy-4-methylthiazol-5(2H)-ylidene]ethyl phosphate + 4-amino-2-methyl-5-(diphosphooxymethyl)pyrimidine + 2 H(+) = thiamine phosphate + CO2 + diphosphate</text>
        <dbReference type="Rhea" id="RHEA:47844"/>
        <dbReference type="ChEBI" id="CHEBI:15378"/>
        <dbReference type="ChEBI" id="CHEBI:16526"/>
        <dbReference type="ChEBI" id="CHEBI:33019"/>
        <dbReference type="ChEBI" id="CHEBI:37575"/>
        <dbReference type="ChEBI" id="CHEBI:57841"/>
        <dbReference type="ChEBI" id="CHEBI:62899"/>
        <dbReference type="EC" id="2.5.1.3"/>
    </reaction>
</comment>
<dbReference type="PANTHER" id="PTHR20857">
    <property type="entry name" value="THIAMINE-PHOSPHATE PYROPHOSPHORYLASE"/>
    <property type="match status" value="1"/>
</dbReference>